<accession>A0A5N6PHG1</accession>
<evidence type="ECO:0000313" key="3">
    <source>
        <dbReference type="Proteomes" id="UP000326396"/>
    </source>
</evidence>
<feature type="region of interest" description="Disordered" evidence="1">
    <location>
        <begin position="1"/>
        <end position="40"/>
    </location>
</feature>
<comment type="caution">
    <text evidence="2">The sequence shown here is derived from an EMBL/GenBank/DDBJ whole genome shotgun (WGS) entry which is preliminary data.</text>
</comment>
<sequence>MCAHRIKKTAAKELSDSSSGKPQLRQTFNHPPSTHQTCYSPKLQPPLQPSTFPSVLSASVTTHTCIPTCLCVLWCERKTENNLSFSGAHPLPASFMACTNLRLDMDLTLKQKE</sequence>
<protein>
    <submittedName>
        <fullName evidence="2">Uncharacterized protein</fullName>
    </submittedName>
</protein>
<name>A0A5N6PHG1_9ASTR</name>
<gene>
    <name evidence="2" type="ORF">E3N88_08840</name>
</gene>
<proteinExistence type="predicted"/>
<dbReference type="EMBL" id="SZYD01000004">
    <property type="protein sequence ID" value="KAD6454134.1"/>
    <property type="molecule type" value="Genomic_DNA"/>
</dbReference>
<reference evidence="2 3" key="1">
    <citation type="submission" date="2019-05" db="EMBL/GenBank/DDBJ databases">
        <title>Mikania micrantha, genome provides insights into the molecular mechanism of rapid growth.</title>
        <authorList>
            <person name="Liu B."/>
        </authorList>
    </citation>
    <scope>NUCLEOTIDE SEQUENCE [LARGE SCALE GENOMIC DNA]</scope>
    <source>
        <strain evidence="2">NLD-2019</strain>
        <tissue evidence="2">Leaf</tissue>
    </source>
</reference>
<dbReference type="Proteomes" id="UP000326396">
    <property type="component" value="Linkage Group LG12"/>
</dbReference>
<keyword evidence="3" id="KW-1185">Reference proteome</keyword>
<evidence type="ECO:0000313" key="2">
    <source>
        <dbReference type="EMBL" id="KAD6454134.1"/>
    </source>
</evidence>
<organism evidence="2 3">
    <name type="scientific">Mikania micrantha</name>
    <name type="common">bitter vine</name>
    <dbReference type="NCBI Taxonomy" id="192012"/>
    <lineage>
        <taxon>Eukaryota</taxon>
        <taxon>Viridiplantae</taxon>
        <taxon>Streptophyta</taxon>
        <taxon>Embryophyta</taxon>
        <taxon>Tracheophyta</taxon>
        <taxon>Spermatophyta</taxon>
        <taxon>Magnoliopsida</taxon>
        <taxon>eudicotyledons</taxon>
        <taxon>Gunneridae</taxon>
        <taxon>Pentapetalae</taxon>
        <taxon>asterids</taxon>
        <taxon>campanulids</taxon>
        <taxon>Asterales</taxon>
        <taxon>Asteraceae</taxon>
        <taxon>Asteroideae</taxon>
        <taxon>Heliantheae alliance</taxon>
        <taxon>Eupatorieae</taxon>
        <taxon>Mikania</taxon>
    </lineage>
</organism>
<dbReference type="AlphaFoldDB" id="A0A5N6PHG1"/>
<evidence type="ECO:0000256" key="1">
    <source>
        <dbReference type="SAM" id="MobiDB-lite"/>
    </source>
</evidence>
<feature type="compositionally biased region" description="Polar residues" evidence="1">
    <location>
        <begin position="16"/>
        <end position="39"/>
    </location>
</feature>